<protein>
    <submittedName>
        <fullName evidence="2">Uncharacterized protein</fullName>
    </submittedName>
</protein>
<feature type="compositionally biased region" description="Polar residues" evidence="1">
    <location>
        <begin position="78"/>
        <end position="88"/>
    </location>
</feature>
<dbReference type="EMBL" id="BQNB010010072">
    <property type="protein sequence ID" value="GJS72327.1"/>
    <property type="molecule type" value="Genomic_DNA"/>
</dbReference>
<proteinExistence type="predicted"/>
<sequence length="226" mass="25704">MSYRFKRVLVVKAMGIMFLLLIYASQHFFTSGFQGGCDTPIRFRGHKQSMQTVAVKWLVERQRTHPRFLLSMLASGGDNESSHPTNCGSMKRKRDSECEDESPQILAVEERLPPSARNTLSTYLKEAGIAKRKLGESNKVGAEADCSRDDLLFAEQRNTDKDMKLTDMLKLLLDSEVIMPDKTTMKHMIFLSTKAKSRKDIEGEQNFLRNAIQGLSLNDNPKPKDW</sequence>
<reference evidence="2" key="1">
    <citation type="journal article" date="2022" name="Int. J. Mol. Sci.">
        <title>Draft Genome of Tanacetum Coccineum: Genomic Comparison of Closely Related Tanacetum-Family Plants.</title>
        <authorList>
            <person name="Yamashiro T."/>
            <person name="Shiraishi A."/>
            <person name="Nakayama K."/>
            <person name="Satake H."/>
        </authorList>
    </citation>
    <scope>NUCLEOTIDE SEQUENCE</scope>
</reference>
<gene>
    <name evidence="2" type="ORF">Tco_0705168</name>
</gene>
<reference evidence="2" key="2">
    <citation type="submission" date="2022-01" db="EMBL/GenBank/DDBJ databases">
        <authorList>
            <person name="Yamashiro T."/>
            <person name="Shiraishi A."/>
            <person name="Satake H."/>
            <person name="Nakayama K."/>
        </authorList>
    </citation>
    <scope>NUCLEOTIDE SEQUENCE</scope>
</reference>
<organism evidence="2 3">
    <name type="scientific">Tanacetum coccineum</name>
    <dbReference type="NCBI Taxonomy" id="301880"/>
    <lineage>
        <taxon>Eukaryota</taxon>
        <taxon>Viridiplantae</taxon>
        <taxon>Streptophyta</taxon>
        <taxon>Embryophyta</taxon>
        <taxon>Tracheophyta</taxon>
        <taxon>Spermatophyta</taxon>
        <taxon>Magnoliopsida</taxon>
        <taxon>eudicotyledons</taxon>
        <taxon>Gunneridae</taxon>
        <taxon>Pentapetalae</taxon>
        <taxon>asterids</taxon>
        <taxon>campanulids</taxon>
        <taxon>Asterales</taxon>
        <taxon>Asteraceae</taxon>
        <taxon>Asteroideae</taxon>
        <taxon>Anthemideae</taxon>
        <taxon>Anthemidinae</taxon>
        <taxon>Tanacetum</taxon>
    </lineage>
</organism>
<keyword evidence="3" id="KW-1185">Reference proteome</keyword>
<name>A0ABQ4Y5V8_9ASTR</name>
<evidence type="ECO:0000313" key="2">
    <source>
        <dbReference type="EMBL" id="GJS72327.1"/>
    </source>
</evidence>
<evidence type="ECO:0000256" key="1">
    <source>
        <dbReference type="SAM" id="MobiDB-lite"/>
    </source>
</evidence>
<comment type="caution">
    <text evidence="2">The sequence shown here is derived from an EMBL/GenBank/DDBJ whole genome shotgun (WGS) entry which is preliminary data.</text>
</comment>
<feature type="region of interest" description="Disordered" evidence="1">
    <location>
        <begin position="73"/>
        <end position="98"/>
    </location>
</feature>
<evidence type="ECO:0000313" key="3">
    <source>
        <dbReference type="Proteomes" id="UP001151760"/>
    </source>
</evidence>
<accession>A0ABQ4Y5V8</accession>
<dbReference type="Proteomes" id="UP001151760">
    <property type="component" value="Unassembled WGS sequence"/>
</dbReference>